<feature type="transmembrane region" description="Helical" evidence="6">
    <location>
        <begin position="49"/>
        <end position="69"/>
    </location>
</feature>
<dbReference type="PANTHER" id="PTHR42829:SF2">
    <property type="entry name" value="NADH-UBIQUINONE OXIDOREDUCTASE CHAIN 5"/>
    <property type="match status" value="1"/>
</dbReference>
<keyword evidence="4 6" id="KW-0472">Membrane</keyword>
<feature type="transmembrane region" description="Helical" evidence="6">
    <location>
        <begin position="439"/>
        <end position="460"/>
    </location>
</feature>
<dbReference type="PRINTS" id="PR01435">
    <property type="entry name" value="NPOXDRDTASE5"/>
</dbReference>
<evidence type="ECO:0000256" key="3">
    <source>
        <dbReference type="ARBA" id="ARBA00022989"/>
    </source>
</evidence>
<dbReference type="PRINTS" id="PR01434">
    <property type="entry name" value="NADHDHGNASE5"/>
</dbReference>
<protein>
    <submittedName>
        <fullName evidence="9">NADH-quinone oxidoreductase subunit L</fullName>
    </submittedName>
</protein>
<evidence type="ECO:0000256" key="6">
    <source>
        <dbReference type="SAM" id="Phobius"/>
    </source>
</evidence>
<organism evidence="9 10">
    <name type="scientific">Kibdelosporangium aridum</name>
    <dbReference type="NCBI Taxonomy" id="2030"/>
    <lineage>
        <taxon>Bacteria</taxon>
        <taxon>Bacillati</taxon>
        <taxon>Actinomycetota</taxon>
        <taxon>Actinomycetes</taxon>
        <taxon>Pseudonocardiales</taxon>
        <taxon>Pseudonocardiaceae</taxon>
        <taxon>Kibdelosporangium</taxon>
    </lineage>
</organism>
<feature type="domain" description="NADH-Ubiquinone oxidoreductase (complex I) chain 5 N-terminal" evidence="8">
    <location>
        <begin position="34"/>
        <end position="81"/>
    </location>
</feature>
<dbReference type="InterPro" id="IPR003945">
    <property type="entry name" value="NU5C-like"/>
</dbReference>
<evidence type="ECO:0000256" key="2">
    <source>
        <dbReference type="ARBA" id="ARBA00022692"/>
    </source>
</evidence>
<comment type="subcellular location">
    <subcellularLocation>
        <location evidence="1">Endomembrane system</location>
        <topology evidence="1">Multi-pass membrane protein</topology>
    </subcellularLocation>
    <subcellularLocation>
        <location evidence="5">Membrane</location>
        <topology evidence="5">Multi-pass membrane protein</topology>
    </subcellularLocation>
</comment>
<evidence type="ECO:0000259" key="8">
    <source>
        <dbReference type="Pfam" id="PF00662"/>
    </source>
</evidence>
<name>A0A1Y5XXD9_KIBAR</name>
<dbReference type="InterPro" id="IPR018393">
    <property type="entry name" value="NADHpl_OxRdtase_5_subgr"/>
</dbReference>
<proteinExistence type="predicted"/>
<feature type="transmembrane region" description="Helical" evidence="6">
    <location>
        <begin position="168"/>
        <end position="190"/>
    </location>
</feature>
<dbReference type="GO" id="GO:0016020">
    <property type="term" value="C:membrane"/>
    <property type="evidence" value="ECO:0007669"/>
    <property type="project" value="UniProtKB-SubCell"/>
</dbReference>
<dbReference type="GO" id="GO:0008137">
    <property type="term" value="F:NADH dehydrogenase (ubiquinone) activity"/>
    <property type="evidence" value="ECO:0007669"/>
    <property type="project" value="InterPro"/>
</dbReference>
<dbReference type="Pfam" id="PF00662">
    <property type="entry name" value="Proton_antipo_N"/>
    <property type="match status" value="1"/>
</dbReference>
<sequence length="560" mass="58477">MTAPLAIVGTALGAVGAIILALVEPFETHATLTPTGTIPITLGLRVDELSSTVAVMVTLVALAIQVYSVGYMKHDVRYPTFATLVGLFTLAMLTVVLSADLLVLYVGWEIMGVCSYFLIGHHWEKPTASAAAIKSFLMTRFGDVGFLFGIFVLGAAAGSFRITDVLAAVPTMSSGTLLTGSLLLLVGVVGKAAQFPLHSWLPDAMAGPAPVSALIHAATMVAAGAYVVALLYPVFLAAPLALDILAVIAVISMLGAALAALATDDLKRVLAYSTISQLSVMFAALAVGGRTQAIAHLLSHAAFKALLFLCAGAVIIAVGSNLMSEMGGLRRRMPLSFLTMTVGFAALAGIPPTAGFFSKDAVVAAAEHAPNWFVFVGLLLTVGLTAAYTTRAWLRTFFGADRDVREASKIMTIPLTLLALVALLLGFVGLWFQELRPEVVSAVLSLVLAAVGALGVFMIWRRDPAKDPADALGRLRGVFGSAFGTDSLYERTVARGVMRVANEVVRVDDSVVGRSVRGTGLGARALGGLIRRTQNGNPQFYVTAVLAGVVVIAVGVVILQ</sequence>
<evidence type="ECO:0000256" key="5">
    <source>
        <dbReference type="RuleBase" id="RU000320"/>
    </source>
</evidence>
<feature type="transmembrane region" description="Helical" evidence="6">
    <location>
        <begin position="240"/>
        <end position="262"/>
    </location>
</feature>
<reference evidence="9 10" key="1">
    <citation type="submission" date="2017-04" db="EMBL/GenBank/DDBJ databases">
        <authorList>
            <person name="Afonso C.L."/>
            <person name="Miller P.J."/>
            <person name="Scott M.A."/>
            <person name="Spackman E."/>
            <person name="Goraichik I."/>
            <person name="Dimitrov K.M."/>
            <person name="Suarez D.L."/>
            <person name="Swayne D.E."/>
        </authorList>
    </citation>
    <scope>NUCLEOTIDE SEQUENCE [LARGE SCALE GENOMIC DNA]</scope>
    <source>
        <strain evidence="9 10">DSM 43828</strain>
    </source>
</reference>
<feature type="transmembrane region" description="Helical" evidence="6">
    <location>
        <begin position="540"/>
        <end position="559"/>
    </location>
</feature>
<feature type="transmembrane region" description="Helical" evidence="6">
    <location>
        <begin position="335"/>
        <end position="357"/>
    </location>
</feature>
<keyword evidence="2 5" id="KW-0812">Transmembrane</keyword>
<evidence type="ECO:0000256" key="1">
    <source>
        <dbReference type="ARBA" id="ARBA00004127"/>
    </source>
</evidence>
<feature type="transmembrane region" description="Helical" evidence="6">
    <location>
        <begin position="301"/>
        <end position="323"/>
    </location>
</feature>
<feature type="transmembrane region" description="Helical" evidence="6">
    <location>
        <begin position="81"/>
        <end position="99"/>
    </location>
</feature>
<feature type="domain" description="NADH:quinone oxidoreductase/Mrp antiporter transmembrane" evidence="7">
    <location>
        <begin position="98"/>
        <end position="381"/>
    </location>
</feature>
<dbReference type="GO" id="GO:0042773">
    <property type="term" value="P:ATP synthesis coupled electron transport"/>
    <property type="evidence" value="ECO:0007669"/>
    <property type="project" value="InterPro"/>
</dbReference>
<feature type="transmembrane region" description="Helical" evidence="6">
    <location>
        <begin position="211"/>
        <end position="234"/>
    </location>
</feature>
<feature type="transmembrane region" description="Helical" evidence="6">
    <location>
        <begin position="144"/>
        <end position="162"/>
    </location>
</feature>
<accession>A0A1Y5XXD9</accession>
<dbReference type="InterPro" id="IPR001516">
    <property type="entry name" value="Proton_antipo_N"/>
</dbReference>
<dbReference type="GO" id="GO:0015990">
    <property type="term" value="P:electron transport coupled proton transport"/>
    <property type="evidence" value="ECO:0007669"/>
    <property type="project" value="TreeGrafter"/>
</dbReference>
<feature type="transmembrane region" description="Helical" evidence="6">
    <location>
        <begin position="369"/>
        <end position="389"/>
    </location>
</feature>
<dbReference type="OrthoDB" id="9811798at2"/>
<dbReference type="Proteomes" id="UP000192674">
    <property type="component" value="Unassembled WGS sequence"/>
</dbReference>
<keyword evidence="3 6" id="KW-1133">Transmembrane helix</keyword>
<dbReference type="InterPro" id="IPR001750">
    <property type="entry name" value="ND/Mrp_TM"/>
</dbReference>
<dbReference type="GO" id="GO:0012505">
    <property type="term" value="C:endomembrane system"/>
    <property type="evidence" value="ECO:0007669"/>
    <property type="project" value="UniProtKB-SubCell"/>
</dbReference>
<dbReference type="EMBL" id="FWXV01000005">
    <property type="protein sequence ID" value="SMD18053.1"/>
    <property type="molecule type" value="Genomic_DNA"/>
</dbReference>
<dbReference type="Gene3D" id="1.20.5.2700">
    <property type="match status" value="1"/>
</dbReference>
<dbReference type="Pfam" id="PF00361">
    <property type="entry name" value="Proton_antipo_M"/>
    <property type="match status" value="1"/>
</dbReference>
<dbReference type="PANTHER" id="PTHR42829">
    <property type="entry name" value="NADH-UBIQUINONE OXIDOREDUCTASE CHAIN 5"/>
    <property type="match status" value="1"/>
</dbReference>
<keyword evidence="10" id="KW-1185">Reference proteome</keyword>
<evidence type="ECO:0000313" key="9">
    <source>
        <dbReference type="EMBL" id="SMD18053.1"/>
    </source>
</evidence>
<dbReference type="AlphaFoldDB" id="A0A1Y5XXD9"/>
<evidence type="ECO:0000259" key="7">
    <source>
        <dbReference type="Pfam" id="PF00361"/>
    </source>
</evidence>
<dbReference type="RefSeq" id="WP_084429974.1">
    <property type="nucleotide sequence ID" value="NZ_FWXV01000005.1"/>
</dbReference>
<feature type="transmembrane region" description="Helical" evidence="6">
    <location>
        <begin position="410"/>
        <end position="433"/>
    </location>
</feature>
<dbReference type="GO" id="GO:0003954">
    <property type="term" value="F:NADH dehydrogenase activity"/>
    <property type="evidence" value="ECO:0007669"/>
    <property type="project" value="TreeGrafter"/>
</dbReference>
<gene>
    <name evidence="9" type="ORF">SAMN05661093_05683</name>
</gene>
<evidence type="ECO:0000256" key="4">
    <source>
        <dbReference type="ARBA" id="ARBA00023136"/>
    </source>
</evidence>
<feature type="transmembrane region" description="Helical" evidence="6">
    <location>
        <begin position="269"/>
        <end position="289"/>
    </location>
</feature>
<evidence type="ECO:0000313" key="10">
    <source>
        <dbReference type="Proteomes" id="UP000192674"/>
    </source>
</evidence>
<feature type="transmembrane region" description="Helical" evidence="6">
    <location>
        <begin position="105"/>
        <end position="123"/>
    </location>
</feature>
<dbReference type="NCBIfam" id="TIGR01974">
    <property type="entry name" value="NDH_I_L"/>
    <property type="match status" value="1"/>
</dbReference>